<protein>
    <recommendedName>
        <fullName evidence="3">DUF4817 domain-containing protein</fullName>
    </recommendedName>
</protein>
<sequence length="112" mass="13262">MFCNILVSKWLHPKNKRKLFIEFKCATQGQRKFRTTYNRSPSSRPTIYEWHVRFMTTGNVMPKPKSGRPTRSYDDVKRIQKTFRRSPLKSIRSAASHLQIPRSTVLDVVHKK</sequence>
<gene>
    <name evidence="1" type="ORF">AVEN_66825_1</name>
</gene>
<reference evidence="1 2" key="1">
    <citation type="journal article" date="2019" name="Sci. Rep.">
        <title>Orb-weaving spider Araneus ventricosus genome elucidates the spidroin gene catalogue.</title>
        <authorList>
            <person name="Kono N."/>
            <person name="Nakamura H."/>
            <person name="Ohtoshi R."/>
            <person name="Moran D.A.P."/>
            <person name="Shinohara A."/>
            <person name="Yoshida Y."/>
            <person name="Fujiwara M."/>
            <person name="Mori M."/>
            <person name="Tomita M."/>
            <person name="Arakawa K."/>
        </authorList>
    </citation>
    <scope>NUCLEOTIDE SEQUENCE [LARGE SCALE GENOMIC DNA]</scope>
</reference>
<comment type="caution">
    <text evidence="1">The sequence shown here is derived from an EMBL/GenBank/DDBJ whole genome shotgun (WGS) entry which is preliminary data.</text>
</comment>
<organism evidence="1 2">
    <name type="scientific">Araneus ventricosus</name>
    <name type="common">Orbweaver spider</name>
    <name type="synonym">Epeira ventricosa</name>
    <dbReference type="NCBI Taxonomy" id="182803"/>
    <lineage>
        <taxon>Eukaryota</taxon>
        <taxon>Metazoa</taxon>
        <taxon>Ecdysozoa</taxon>
        <taxon>Arthropoda</taxon>
        <taxon>Chelicerata</taxon>
        <taxon>Arachnida</taxon>
        <taxon>Araneae</taxon>
        <taxon>Araneomorphae</taxon>
        <taxon>Entelegynae</taxon>
        <taxon>Araneoidea</taxon>
        <taxon>Araneidae</taxon>
        <taxon>Araneus</taxon>
    </lineage>
</organism>
<accession>A0A4Y2DR24</accession>
<dbReference type="AlphaFoldDB" id="A0A4Y2DR24"/>
<evidence type="ECO:0008006" key="3">
    <source>
        <dbReference type="Google" id="ProtNLM"/>
    </source>
</evidence>
<keyword evidence="2" id="KW-1185">Reference proteome</keyword>
<dbReference type="OrthoDB" id="6611281at2759"/>
<evidence type="ECO:0000313" key="2">
    <source>
        <dbReference type="Proteomes" id="UP000499080"/>
    </source>
</evidence>
<name>A0A4Y2DR24_ARAVE</name>
<dbReference type="EMBL" id="BGPR01000404">
    <property type="protein sequence ID" value="GBM18466.1"/>
    <property type="molecule type" value="Genomic_DNA"/>
</dbReference>
<proteinExistence type="predicted"/>
<evidence type="ECO:0000313" key="1">
    <source>
        <dbReference type="EMBL" id="GBM18466.1"/>
    </source>
</evidence>
<dbReference type="Proteomes" id="UP000499080">
    <property type="component" value="Unassembled WGS sequence"/>
</dbReference>